<dbReference type="EMBL" id="JAHRHY010000017">
    <property type="protein sequence ID" value="KAG9063077.1"/>
    <property type="molecule type" value="Genomic_DNA"/>
</dbReference>
<organism evidence="3 4">
    <name type="scientific">Linnemannia hyalina</name>
    <dbReference type="NCBI Taxonomy" id="64524"/>
    <lineage>
        <taxon>Eukaryota</taxon>
        <taxon>Fungi</taxon>
        <taxon>Fungi incertae sedis</taxon>
        <taxon>Mucoromycota</taxon>
        <taxon>Mortierellomycotina</taxon>
        <taxon>Mortierellomycetes</taxon>
        <taxon>Mortierellales</taxon>
        <taxon>Mortierellaceae</taxon>
        <taxon>Linnemannia</taxon>
    </lineage>
</organism>
<dbReference type="GO" id="GO:0140662">
    <property type="term" value="F:ATP-dependent protein folding chaperone"/>
    <property type="evidence" value="ECO:0007669"/>
    <property type="project" value="InterPro"/>
</dbReference>
<evidence type="ECO:0000256" key="2">
    <source>
        <dbReference type="ARBA" id="ARBA00022840"/>
    </source>
</evidence>
<dbReference type="Gene3D" id="3.30.420.40">
    <property type="match status" value="3"/>
</dbReference>
<dbReference type="Gene3D" id="3.90.640.10">
    <property type="entry name" value="Actin, Chain A, domain 4"/>
    <property type="match status" value="1"/>
</dbReference>
<dbReference type="PANTHER" id="PTHR19375">
    <property type="entry name" value="HEAT SHOCK PROTEIN 70KDA"/>
    <property type="match status" value="1"/>
</dbReference>
<evidence type="ECO:0000256" key="1">
    <source>
        <dbReference type="ARBA" id="ARBA00022741"/>
    </source>
</evidence>
<accession>A0A9P7XLG0</accession>
<dbReference type="Pfam" id="PF00012">
    <property type="entry name" value="HSP70"/>
    <property type="match status" value="3"/>
</dbReference>
<protein>
    <submittedName>
        <fullName evidence="3">Uncharacterized protein</fullName>
    </submittedName>
</protein>
<dbReference type="AlphaFoldDB" id="A0A9P7XLG0"/>
<gene>
    <name evidence="3" type="ORF">KI688_004677</name>
</gene>
<dbReference type="Gene3D" id="3.30.30.30">
    <property type="match status" value="1"/>
</dbReference>
<keyword evidence="2" id="KW-0067">ATP-binding</keyword>
<dbReference type="GO" id="GO:0005524">
    <property type="term" value="F:ATP binding"/>
    <property type="evidence" value="ECO:0007669"/>
    <property type="project" value="UniProtKB-KW"/>
</dbReference>
<sequence length="477" mass="54005">MKQQKLMDDKLHYVFDNNGLPLIPSYVAIFNNPSTSSNNNTNTTQILFGQEAKDQLTTNPQNTIFNWQRLIRLPYGNPIVQSEIKRVPYNIVSSVLTPPPPLTANSCPNLNHSPALKRASCTQEEDDNRHFLGHAMIQIPAHVPTLHHLYRPEELTALLVSHLKHLAETQAGINFTYTVVTIPSDDTPDQRYALDEAIEAAGLYRLRLTRRHLAPYLAYQLDADQLGVANVMMVNLDPEYLEVALVEMDEGVYETLAILERTEVRYDGEAANRLVLEYLVDKHFSRARGVTATGLLDKTLQQHTFERQQGNHDNKQLRRDKLFNDTTAMKRLHNEILKATAIFLEPSPSHSKKLVRIEIQSFFESHDLSEDLTFSQWQDLRQSTLTALLPTVQKVLESLPEYDTSINTVIVVGASPLVPDATRLLKSYFRGRGKDGKEVRFPTGIDPALAMVQGMAVVVERLTPRYDPLERSCVLYG</sequence>
<name>A0A9P7XLG0_9FUNG</name>
<dbReference type="OrthoDB" id="2401965at2759"/>
<evidence type="ECO:0000313" key="3">
    <source>
        <dbReference type="EMBL" id="KAG9063077.1"/>
    </source>
</evidence>
<keyword evidence="4" id="KW-1185">Reference proteome</keyword>
<reference evidence="3" key="1">
    <citation type="submission" date="2021-06" db="EMBL/GenBank/DDBJ databases">
        <title>Genome Sequence of Mortierella hyaline Strain SCG-10, a Cold-Adapted, Nitrate-Reducing Fungus Isolated from Soil in Minnesota, USA.</title>
        <authorList>
            <person name="Aldossari N."/>
        </authorList>
    </citation>
    <scope>NUCLEOTIDE SEQUENCE</scope>
    <source>
        <strain evidence="3">SCG-10</strain>
    </source>
</reference>
<comment type="caution">
    <text evidence="3">The sequence shown here is derived from an EMBL/GenBank/DDBJ whole genome shotgun (WGS) entry which is preliminary data.</text>
</comment>
<dbReference type="InterPro" id="IPR013126">
    <property type="entry name" value="Hsp_70_fam"/>
</dbReference>
<dbReference type="Proteomes" id="UP000707451">
    <property type="component" value="Unassembled WGS sequence"/>
</dbReference>
<dbReference type="SUPFAM" id="SSF53067">
    <property type="entry name" value="Actin-like ATPase domain"/>
    <property type="match status" value="2"/>
</dbReference>
<evidence type="ECO:0000313" key="4">
    <source>
        <dbReference type="Proteomes" id="UP000707451"/>
    </source>
</evidence>
<dbReference type="InterPro" id="IPR043129">
    <property type="entry name" value="ATPase_NBD"/>
</dbReference>
<proteinExistence type="predicted"/>
<keyword evidence="1" id="KW-0547">Nucleotide-binding</keyword>